<keyword evidence="2" id="KW-1185">Reference proteome</keyword>
<accession>A0AAV5SNH0</accession>
<protein>
    <submittedName>
        <fullName evidence="1">Uncharacterized protein</fullName>
    </submittedName>
</protein>
<dbReference type="AlphaFoldDB" id="A0AAV5SNH0"/>
<feature type="non-terminal residue" evidence="1">
    <location>
        <position position="133"/>
    </location>
</feature>
<feature type="non-terminal residue" evidence="1">
    <location>
        <position position="1"/>
    </location>
</feature>
<dbReference type="Proteomes" id="UP001432027">
    <property type="component" value="Unassembled WGS sequence"/>
</dbReference>
<proteinExistence type="predicted"/>
<dbReference type="EMBL" id="BTSX01000001">
    <property type="protein sequence ID" value="GMS81660.1"/>
    <property type="molecule type" value="Genomic_DNA"/>
</dbReference>
<evidence type="ECO:0000313" key="1">
    <source>
        <dbReference type="EMBL" id="GMS81660.1"/>
    </source>
</evidence>
<gene>
    <name evidence="1" type="ORF">PENTCL1PPCAC_3835</name>
</gene>
<organism evidence="1 2">
    <name type="scientific">Pristionchus entomophagus</name>
    <dbReference type="NCBI Taxonomy" id="358040"/>
    <lineage>
        <taxon>Eukaryota</taxon>
        <taxon>Metazoa</taxon>
        <taxon>Ecdysozoa</taxon>
        <taxon>Nematoda</taxon>
        <taxon>Chromadorea</taxon>
        <taxon>Rhabditida</taxon>
        <taxon>Rhabditina</taxon>
        <taxon>Diplogasteromorpha</taxon>
        <taxon>Diplogasteroidea</taxon>
        <taxon>Neodiplogasteridae</taxon>
        <taxon>Pristionchus</taxon>
    </lineage>
</organism>
<comment type="caution">
    <text evidence="1">The sequence shown here is derived from an EMBL/GenBank/DDBJ whole genome shotgun (WGS) entry which is preliminary data.</text>
</comment>
<sequence length="133" mass="13294">SILQLNDGNRNSLVVGATGAESLVVQCNEAGTAWMYQDMPLTHTYCGTISTGCAPSCPTAFPISPNKVGVAEVINGCGGGGGGLTCTGPTSATISLNNGAYTYTSGVSLTHTADVLLICDPSGRTFFGKGVGG</sequence>
<name>A0AAV5SNH0_9BILA</name>
<evidence type="ECO:0000313" key="2">
    <source>
        <dbReference type="Proteomes" id="UP001432027"/>
    </source>
</evidence>
<reference evidence="1" key="1">
    <citation type="submission" date="2023-10" db="EMBL/GenBank/DDBJ databases">
        <title>Genome assembly of Pristionchus species.</title>
        <authorList>
            <person name="Yoshida K."/>
            <person name="Sommer R.J."/>
        </authorList>
    </citation>
    <scope>NUCLEOTIDE SEQUENCE</scope>
    <source>
        <strain evidence="1">RS0144</strain>
    </source>
</reference>